<protein>
    <recommendedName>
        <fullName evidence="8 10">Man(5)GlcNAc(2)-PP-dolichol translocation protein RFT1</fullName>
    </recommendedName>
</protein>
<evidence type="ECO:0000256" key="7">
    <source>
        <dbReference type="ARBA" id="ARBA00023136"/>
    </source>
</evidence>
<dbReference type="GO" id="GO:0005789">
    <property type="term" value="C:endoplasmic reticulum membrane"/>
    <property type="evidence" value="ECO:0007669"/>
    <property type="project" value="UniProtKB-SubCell"/>
</dbReference>
<keyword evidence="4 10" id="KW-0812">Transmembrane</keyword>
<evidence type="ECO:0000256" key="1">
    <source>
        <dbReference type="ARBA" id="ARBA00004477"/>
    </source>
</evidence>
<dbReference type="PANTHER" id="PTHR13117:SF5">
    <property type="entry name" value="PROTEIN RFT1 HOMOLOG"/>
    <property type="match status" value="1"/>
</dbReference>
<dbReference type="Pfam" id="PF04506">
    <property type="entry name" value="Rft-1"/>
    <property type="match status" value="1"/>
</dbReference>
<comment type="subcellular location">
    <subcellularLocation>
        <location evidence="1 10">Endoplasmic reticulum membrane</location>
        <topology evidence="1 10">Multi-pass membrane protein</topology>
    </subcellularLocation>
</comment>
<organism evidence="11 12">
    <name type="scientific">Boletus reticuloceps</name>
    <dbReference type="NCBI Taxonomy" id="495285"/>
    <lineage>
        <taxon>Eukaryota</taxon>
        <taxon>Fungi</taxon>
        <taxon>Dikarya</taxon>
        <taxon>Basidiomycota</taxon>
        <taxon>Agaricomycotina</taxon>
        <taxon>Agaricomycetes</taxon>
        <taxon>Agaricomycetidae</taxon>
        <taxon>Boletales</taxon>
        <taxon>Boletineae</taxon>
        <taxon>Boletaceae</taxon>
        <taxon>Boletoideae</taxon>
        <taxon>Boletus</taxon>
    </lineage>
</organism>
<feature type="transmembrane region" description="Helical" evidence="10">
    <location>
        <begin position="415"/>
        <end position="435"/>
    </location>
</feature>
<feature type="transmembrane region" description="Helical" evidence="10">
    <location>
        <begin position="202"/>
        <end position="220"/>
    </location>
</feature>
<comment type="similarity">
    <text evidence="3 10">Belongs to the RFT1 family.</text>
</comment>
<dbReference type="EMBL" id="JAGFBS010000005">
    <property type="protein sequence ID" value="KAG6379086.1"/>
    <property type="molecule type" value="Genomic_DNA"/>
</dbReference>
<evidence type="ECO:0000256" key="6">
    <source>
        <dbReference type="ARBA" id="ARBA00022989"/>
    </source>
</evidence>
<sequence length="587" mass="64595">MVSESPARHDDDRLLTRSLGSARSLIGLQLVSRLVTFVLNQGLIRLVSPQAYGTAAVQFELLMSTILFLSREGVRNSLLRIWPQQTNVDQPASAVSVAQCANLAALPFFLGLPTTFVTVVLYAFSASETTTSQPHFHLALLIYATAAVGELLSEPMHNRAMGEVRTDARVKAEGLGIIVKTIITYLILLYDDNRRHLGELALIAFALGQLAYSATVFWTYKPQFPESSLWPISLPEQHQTPRSVIYPSAADAETQSNRKNSWSRLVANFFDPDALHLSMTMTSQSIVKHFLTEGDKFLVSYWSPLQHQGGYAIAVNYGSLVARIVFQPIEEMCRVYFSKALSGPMSQKNSATARTSGNSAALSQASGSLASLLSIQIAFSMLVVTFGSSYLPIVLQLLLPAQYISTSAPKVLSAWIWYIPVLALNGGLEAFYSSVATPQDLRAQSRWMLAFSVIYVLSATALYNIGFGDTSLVYANIANLTARIWYTATFIVIYFGKRMRSHQLTLANVVPGWKFSGIVALSFLAISRNKARHHLAEEVERLGRRALFSTLVLGHVAFGAGLGLVCVGLWWITEGKRLVARERIKAE</sequence>
<keyword evidence="6 10" id="KW-1133">Transmembrane helix</keyword>
<proteinExistence type="inferred from homology"/>
<evidence type="ECO:0000313" key="12">
    <source>
        <dbReference type="Proteomes" id="UP000683000"/>
    </source>
</evidence>
<feature type="transmembrane region" description="Helical" evidence="10">
    <location>
        <begin position="546"/>
        <end position="573"/>
    </location>
</feature>
<dbReference type="GO" id="GO:0034203">
    <property type="term" value="P:glycolipid translocation"/>
    <property type="evidence" value="ECO:0007669"/>
    <property type="project" value="TreeGrafter"/>
</dbReference>
<reference evidence="11" key="1">
    <citation type="submission" date="2021-03" db="EMBL/GenBank/DDBJ databases">
        <title>Evolutionary innovations through gain and loss of genes in the ectomycorrhizal Boletales.</title>
        <authorList>
            <person name="Wu G."/>
            <person name="Miyauchi S."/>
            <person name="Morin E."/>
            <person name="Yang Z.-L."/>
            <person name="Xu J."/>
            <person name="Martin F.M."/>
        </authorList>
    </citation>
    <scope>NUCLEOTIDE SEQUENCE</scope>
    <source>
        <strain evidence="11">BR01</strain>
    </source>
</reference>
<dbReference type="InterPro" id="IPR007594">
    <property type="entry name" value="RFT1"/>
</dbReference>
<dbReference type="PANTHER" id="PTHR13117">
    <property type="entry name" value="ENDOPLASMIC RETICULUM MULTISPAN TRANSMEMBRANE PROTEIN-RELATED"/>
    <property type="match status" value="1"/>
</dbReference>
<evidence type="ECO:0000256" key="5">
    <source>
        <dbReference type="ARBA" id="ARBA00022824"/>
    </source>
</evidence>
<dbReference type="OrthoDB" id="9979195at2759"/>
<name>A0A8I3AE53_9AGAM</name>
<comment type="caution">
    <text evidence="11">The sequence shown here is derived from an EMBL/GenBank/DDBJ whole genome shotgun (WGS) entry which is preliminary data.</text>
</comment>
<accession>A0A8I3AE53</accession>
<keyword evidence="7 10" id="KW-0472">Membrane</keyword>
<evidence type="ECO:0000313" key="11">
    <source>
        <dbReference type="EMBL" id="KAG6379086.1"/>
    </source>
</evidence>
<keyword evidence="5 10" id="KW-0256">Endoplasmic reticulum</keyword>
<dbReference type="GO" id="GO:0006488">
    <property type="term" value="P:dolichol-linked oligosaccharide biosynthetic process"/>
    <property type="evidence" value="ECO:0007669"/>
    <property type="project" value="InterPro"/>
</dbReference>
<feature type="transmembrane region" description="Helical" evidence="10">
    <location>
        <begin position="506"/>
        <end position="526"/>
    </location>
</feature>
<comment type="pathway">
    <text evidence="2">Protein modification; protein glycosylation.</text>
</comment>
<evidence type="ECO:0000256" key="3">
    <source>
        <dbReference type="ARBA" id="ARBA00010288"/>
    </source>
</evidence>
<comment type="function">
    <text evidence="9 10">Intramembrane glycolipid transporter that operates in the biosynthetic pathway of dolichol-linked oligosaccharides, the glycan precursors employed in protein asparagine (N)-glycosylation. The sequential addition of sugars to dolichol pyrophosphate produces dolichol-linked oligosaccharides containing fourteen sugars, including two GlcNAcs, nine mannoses and three glucoses. Once assembled, the oligosaccharide is transferred from the lipid to nascent proteins by oligosaccharyltransferases. The assembly of dolichol-linked oligosaccharides begins on the cytosolic side of the endoplasmic reticulum membrane and finishes in its lumen. RFT1 could mediate the translocation of the cytosolically oriented intermediate DolPP-GlcNAc2Man5, produced by ALG11, into the ER lumen where dolichol-linked oligosaccharides assembly continues. However, the intramembrane lipid transporter activity could not be confirmed in vitro.</text>
</comment>
<feature type="transmembrane region" description="Helical" evidence="10">
    <location>
        <begin position="372"/>
        <end position="395"/>
    </location>
</feature>
<dbReference type="AlphaFoldDB" id="A0A8I3AE53"/>
<keyword evidence="12" id="KW-1185">Reference proteome</keyword>
<feature type="transmembrane region" description="Helical" evidence="10">
    <location>
        <begin position="447"/>
        <end position="466"/>
    </location>
</feature>
<feature type="transmembrane region" description="Helical" evidence="10">
    <location>
        <begin position="472"/>
        <end position="494"/>
    </location>
</feature>
<evidence type="ECO:0000256" key="4">
    <source>
        <dbReference type="ARBA" id="ARBA00022692"/>
    </source>
</evidence>
<keyword evidence="10" id="KW-0813">Transport</keyword>
<evidence type="ECO:0000256" key="9">
    <source>
        <dbReference type="ARBA" id="ARBA00045912"/>
    </source>
</evidence>
<feature type="transmembrane region" description="Helical" evidence="10">
    <location>
        <begin position="136"/>
        <end position="153"/>
    </location>
</feature>
<feature type="transmembrane region" description="Helical" evidence="10">
    <location>
        <begin position="174"/>
        <end position="190"/>
    </location>
</feature>
<feature type="transmembrane region" description="Helical" evidence="10">
    <location>
        <begin position="103"/>
        <end position="124"/>
    </location>
</feature>
<evidence type="ECO:0000256" key="2">
    <source>
        <dbReference type="ARBA" id="ARBA00004922"/>
    </source>
</evidence>
<dbReference type="Proteomes" id="UP000683000">
    <property type="component" value="Unassembled WGS sequence"/>
</dbReference>
<gene>
    <name evidence="11" type="ORF">JVT61DRAFT_11522</name>
</gene>
<evidence type="ECO:0000256" key="10">
    <source>
        <dbReference type="RuleBase" id="RU365067"/>
    </source>
</evidence>
<evidence type="ECO:0000256" key="8">
    <source>
        <dbReference type="ARBA" id="ARBA00044793"/>
    </source>
</evidence>